<evidence type="ECO:0000259" key="13">
    <source>
        <dbReference type="Pfam" id="PF04563"/>
    </source>
</evidence>
<feature type="domain" description="DNA-directed RNA polymerase subunit 2 hybrid-binding" evidence="10">
    <location>
        <begin position="743"/>
        <end position="1127"/>
    </location>
</feature>
<keyword evidence="7" id="KW-0862">Zinc</keyword>
<reference evidence="16" key="1">
    <citation type="journal article" date="2020" name="Nature">
        <title>Giant virus diversity and host interactions through global metagenomics.</title>
        <authorList>
            <person name="Schulz F."/>
            <person name="Roux S."/>
            <person name="Paez-Espino D."/>
            <person name="Jungbluth S."/>
            <person name="Walsh D.A."/>
            <person name="Denef V.J."/>
            <person name="McMahon K.D."/>
            <person name="Konstantinidis K.T."/>
            <person name="Eloe-Fadrosh E.A."/>
            <person name="Kyrpides N.C."/>
            <person name="Woyke T."/>
        </authorList>
    </citation>
    <scope>NUCLEOTIDE SEQUENCE</scope>
    <source>
        <strain evidence="16">GVMAG-M-3300025695-21</strain>
    </source>
</reference>
<evidence type="ECO:0000256" key="1">
    <source>
        <dbReference type="ARBA" id="ARBA00006835"/>
    </source>
</evidence>
<evidence type="ECO:0000259" key="15">
    <source>
        <dbReference type="Pfam" id="PF04566"/>
    </source>
</evidence>
<dbReference type="Pfam" id="PF00562">
    <property type="entry name" value="RNA_pol_Rpb2_6"/>
    <property type="match status" value="1"/>
</dbReference>
<protein>
    <recommendedName>
        <fullName evidence="2">DNA-directed RNA polymerase</fullName>
        <ecNumber evidence="2">2.7.7.6</ecNumber>
    </recommendedName>
</protein>
<dbReference type="InterPro" id="IPR007641">
    <property type="entry name" value="RNA_pol_Rpb2_7"/>
</dbReference>
<proteinExistence type="inferred from homology"/>
<evidence type="ECO:0000256" key="4">
    <source>
        <dbReference type="ARBA" id="ARBA00022679"/>
    </source>
</evidence>
<dbReference type="Gene3D" id="3.90.1110.10">
    <property type="entry name" value="RNA polymerase Rpb2, domain 2"/>
    <property type="match status" value="1"/>
</dbReference>
<dbReference type="EMBL" id="MN740298">
    <property type="protein sequence ID" value="QHT98948.1"/>
    <property type="molecule type" value="Genomic_DNA"/>
</dbReference>
<organism evidence="16">
    <name type="scientific">viral metagenome</name>
    <dbReference type="NCBI Taxonomy" id="1070528"/>
    <lineage>
        <taxon>unclassified sequences</taxon>
        <taxon>metagenomes</taxon>
        <taxon>organismal metagenomes</taxon>
    </lineage>
</organism>
<accession>A0A6C0J006</accession>
<dbReference type="InterPro" id="IPR015712">
    <property type="entry name" value="DNA-dir_RNA_pol_su2"/>
</dbReference>
<dbReference type="CDD" id="cd00653">
    <property type="entry name" value="RNA_pol_B_RPB2"/>
    <property type="match status" value="1"/>
</dbReference>
<evidence type="ECO:0000256" key="5">
    <source>
        <dbReference type="ARBA" id="ARBA00022695"/>
    </source>
</evidence>
<dbReference type="InterPro" id="IPR007642">
    <property type="entry name" value="RNA_pol_Rpb2_2"/>
</dbReference>
<dbReference type="InterPro" id="IPR014724">
    <property type="entry name" value="RNA_pol_RPB2_OB-fold"/>
</dbReference>
<keyword evidence="4" id="KW-0808">Transferase</keyword>
<dbReference type="InterPro" id="IPR007646">
    <property type="entry name" value="RNA_pol_Rpb2_4"/>
</dbReference>
<evidence type="ECO:0000256" key="6">
    <source>
        <dbReference type="ARBA" id="ARBA00022723"/>
    </source>
</evidence>
<feature type="region of interest" description="Disordered" evidence="9">
    <location>
        <begin position="1276"/>
        <end position="1411"/>
    </location>
</feature>
<feature type="domain" description="RNA polymerase Rpb2" evidence="11">
    <location>
        <begin position="1129"/>
        <end position="1218"/>
    </location>
</feature>
<evidence type="ECO:0000259" key="10">
    <source>
        <dbReference type="Pfam" id="PF00562"/>
    </source>
</evidence>
<dbReference type="Gene3D" id="2.40.50.150">
    <property type="match status" value="1"/>
</dbReference>
<dbReference type="InterPro" id="IPR007644">
    <property type="entry name" value="RNA_pol_bsu_protrusion"/>
</dbReference>
<feature type="domain" description="RNA polymerase beta subunit protrusion" evidence="13">
    <location>
        <begin position="22"/>
        <end position="412"/>
    </location>
</feature>
<dbReference type="InterPro" id="IPR007645">
    <property type="entry name" value="RNA_pol_Rpb2_3"/>
</dbReference>
<dbReference type="SUPFAM" id="SSF64484">
    <property type="entry name" value="beta and beta-prime subunits of DNA dependent RNA-polymerase"/>
    <property type="match status" value="1"/>
</dbReference>
<dbReference type="InterPro" id="IPR037034">
    <property type="entry name" value="RNA_pol_Rpb2_2_sf"/>
</dbReference>
<dbReference type="Gene3D" id="3.90.1800.10">
    <property type="entry name" value="RNA polymerase alpha subunit dimerisation domain"/>
    <property type="match status" value="1"/>
</dbReference>
<evidence type="ECO:0000256" key="3">
    <source>
        <dbReference type="ARBA" id="ARBA00022478"/>
    </source>
</evidence>
<dbReference type="InterPro" id="IPR037033">
    <property type="entry name" value="DNA-dir_RNAP_su2_hyb_sf"/>
</dbReference>
<sequence length="1411" mass="162537">MTTKNEWNILDLYFKNHKYPFTNHHLDSYREFIKKHIPNIIKEYNPITMIKYDDKNNVIMRTDVFIGGENSDEIFIDRPIIYENGTPKLITPNDARLKNLTYETHIFVNVLIKITNDKNKVIEKVFKNVAIGSIPIMLHSDICLLNNQGSEILRKLGECVYDTGGYFIIDGKEKVIVAQEKIVTNRLFITKIKDDQTFSHKGLIRCIADNNTLEPKSVEFYLVKNPILGEEMDVKEDFRKSKSAIYVSLPSFTGKIPLFILFRALGVESDKEIFNIIFGDDNNDIEKSYFENFIRPSMINSYYENNDKTYNVYTQEEALGYLQYRVRYGTIEHVRSVLSMEVFPNIDLFENKSKYLAYLTNQFVKTVLDIYPLSDRDSYLYKRVDISGFLLAELFHESYVKLRDAIRNTMDSMYYYGSWRQLQDYDNFVTYNNIHKLIPSMVLTETFSKSLKGRWGLASSEDPELGKVQDLSRISYIGFMSHLRRVNMPLDRSIKVTSPHRLHSQQFGMMCPFESPDGASIGYLKNLALLTKITAGISIEDIKNCLIDIGVILLENTNAYPNKDITKVMLNGAWVGITGDPVLIMRLLKAYRRNGFINALISISWNIKHNEIRIFTEAGRPCRPLLILKRDKNGNNIVEAFKNNHDNWFDYISGSTIKLTADEKSDEYYYKTTYVDPFSIDSINKDYDSMESLLKMLEKNAASIEYLDNEECDNSLIAMYEKDITPYHTHLEIHPSTMMSVVSANIPLANHNQAARNVFHAAQSKQAIGIYATNFNKRFDTMSYVLHTGQRPIINTRLAEYTSSDSMPNGFNTIVAIMTYTGFNQEDSIMINKGSLMRGLNHLSYYKSVTATSKIVSQNERIIFGNPIKYKENGINVANIKHADYSLIDEDGFVKEGTYIPKGKIAVIAGMLSVKEIYKQVKKGVFIEQIKETIYSDVSITTDNSLFGIIDKVYKSNKLSGTDSIIYKVRFLKIKKPEFGDKHCSRHGQKGVIGMIIPEENMPFTKDGIRPDIIINPHAIPSRMTIGHLVECVFSKLCCIEGMLGDGTVFLPLDDTKIYKNLEENGYNSHGNEIMYNGFTGSMINCEIFIGPTYYFRLKHMVAEKMHSRSIGPKMLLTRQPTEGRRKGGGLRIGEMERDSVLSHGISLFMKESMMERSDKFSYAVCRRCGVLAIYNPSKSIRECKNCDKDELVVVETPYAFKLLIHELEAMGIQPRFNVDKVNMPLNQLELNREDNDLEEEELEFIDDENEIIERLWNEPYDDTFVNEEEDIYYEMNDGETVNGNSEDEEKEESEDEEEEEESISEDKNEEDDEEETISESKNEEDDEEETISEGENEENEEEETISESKNEEDDEEETISESENEENEEEETISESENEENEKEDDDKSGSKNENQEKKDDKNIKTIEIK</sequence>
<evidence type="ECO:0000259" key="12">
    <source>
        <dbReference type="Pfam" id="PF04561"/>
    </source>
</evidence>
<dbReference type="GO" id="GO:0006351">
    <property type="term" value="P:DNA-templated transcription"/>
    <property type="evidence" value="ECO:0007669"/>
    <property type="project" value="InterPro"/>
</dbReference>
<keyword evidence="3" id="KW-0240">DNA-directed RNA polymerase</keyword>
<evidence type="ECO:0000256" key="9">
    <source>
        <dbReference type="SAM" id="MobiDB-lite"/>
    </source>
</evidence>
<dbReference type="InterPro" id="IPR007120">
    <property type="entry name" value="DNA-dir_RNAP_su2_dom"/>
</dbReference>
<evidence type="ECO:0000259" key="11">
    <source>
        <dbReference type="Pfam" id="PF04560"/>
    </source>
</evidence>
<dbReference type="EC" id="2.7.7.6" evidence="2"/>
<feature type="domain" description="RNA polymerase Rpb2" evidence="12">
    <location>
        <begin position="238"/>
        <end position="385"/>
    </location>
</feature>
<name>A0A6C0J006_9ZZZZ</name>
<dbReference type="Pfam" id="PF04560">
    <property type="entry name" value="RNA_pol_Rpb2_7"/>
    <property type="match status" value="1"/>
</dbReference>
<comment type="similarity">
    <text evidence="1">Belongs to the RNA polymerase beta chain family.</text>
</comment>
<keyword evidence="8" id="KW-0804">Transcription</keyword>
<dbReference type="GO" id="GO:0003899">
    <property type="term" value="F:DNA-directed RNA polymerase activity"/>
    <property type="evidence" value="ECO:0007669"/>
    <property type="project" value="UniProtKB-EC"/>
</dbReference>
<evidence type="ECO:0000256" key="2">
    <source>
        <dbReference type="ARBA" id="ARBA00012418"/>
    </source>
</evidence>
<dbReference type="GO" id="GO:0003677">
    <property type="term" value="F:DNA binding"/>
    <property type="evidence" value="ECO:0007669"/>
    <property type="project" value="InterPro"/>
</dbReference>
<keyword evidence="5" id="KW-0548">Nucleotidyltransferase</keyword>
<evidence type="ECO:0000256" key="7">
    <source>
        <dbReference type="ARBA" id="ARBA00022833"/>
    </source>
</evidence>
<feature type="compositionally biased region" description="Acidic residues" evidence="9">
    <location>
        <begin position="1286"/>
        <end position="1386"/>
    </location>
</feature>
<feature type="domain" description="RNA polymerase Rpb2" evidence="14">
    <location>
        <begin position="471"/>
        <end position="533"/>
    </location>
</feature>
<dbReference type="PANTHER" id="PTHR20856">
    <property type="entry name" value="DNA-DIRECTED RNA POLYMERASE I SUBUNIT 2"/>
    <property type="match status" value="1"/>
</dbReference>
<dbReference type="Pfam" id="PF04563">
    <property type="entry name" value="RNA_pol_Rpb2_1"/>
    <property type="match status" value="1"/>
</dbReference>
<dbReference type="Gene3D" id="3.90.1100.10">
    <property type="match status" value="2"/>
</dbReference>
<evidence type="ECO:0000256" key="8">
    <source>
        <dbReference type="ARBA" id="ARBA00023163"/>
    </source>
</evidence>
<feature type="domain" description="RNA polymerase Rpb2" evidence="15">
    <location>
        <begin position="568"/>
        <end position="628"/>
    </location>
</feature>
<dbReference type="GO" id="GO:0000428">
    <property type="term" value="C:DNA-directed RNA polymerase complex"/>
    <property type="evidence" value="ECO:0007669"/>
    <property type="project" value="UniProtKB-KW"/>
</dbReference>
<evidence type="ECO:0000259" key="14">
    <source>
        <dbReference type="Pfam" id="PF04565"/>
    </source>
</evidence>
<dbReference type="Pfam" id="PF04565">
    <property type="entry name" value="RNA_pol_Rpb2_3"/>
    <property type="match status" value="1"/>
</dbReference>
<dbReference type="GO" id="GO:0032549">
    <property type="term" value="F:ribonucleoside binding"/>
    <property type="evidence" value="ECO:0007669"/>
    <property type="project" value="InterPro"/>
</dbReference>
<dbReference type="Gene3D" id="2.40.270.10">
    <property type="entry name" value="DNA-directed RNA polymerase, subunit 2, domain 6"/>
    <property type="match status" value="1"/>
</dbReference>
<feature type="compositionally biased region" description="Basic and acidic residues" evidence="9">
    <location>
        <begin position="1387"/>
        <end position="1411"/>
    </location>
</feature>
<dbReference type="Pfam" id="PF04561">
    <property type="entry name" value="RNA_pol_Rpb2_2"/>
    <property type="match status" value="1"/>
</dbReference>
<keyword evidence="6" id="KW-0479">Metal-binding</keyword>
<dbReference type="GO" id="GO:0046872">
    <property type="term" value="F:metal ion binding"/>
    <property type="evidence" value="ECO:0007669"/>
    <property type="project" value="UniProtKB-KW"/>
</dbReference>
<dbReference type="Pfam" id="PF04566">
    <property type="entry name" value="RNA_pol_Rpb2_4"/>
    <property type="match status" value="1"/>
</dbReference>
<evidence type="ECO:0000313" key="16">
    <source>
        <dbReference type="EMBL" id="QHT98948.1"/>
    </source>
</evidence>